<dbReference type="SUPFAM" id="SSF47090">
    <property type="entry name" value="PGBD-like"/>
    <property type="match status" value="1"/>
</dbReference>
<sequence>MHYVEDVINVAKEEIGYFEKVTDKDLDEKTLNVGNGHYTKYARDLDNIGFYNTCQNGIRDVFVPWCFVQAFGANVAKEMCNIPTDACADYNSAIEYYGQLYCEPKIGDQIFFYNDEHNISNTALVELVTNKLVYTIGLGIFGISRNCYELDDASIAGYGRPKYDSAETIDGPITIIDIQKWLNEEFNSEIPLTGIYDKCTKEALANVAKQVINVKSFGIFGVKDWPIIKRGSIGYRAKIIQAALICNGYSCGKFGANGYFNDDSVEALKRFQATHKMIIDGLAGKAVMSLLFE</sequence>
<evidence type="ECO:0000259" key="1">
    <source>
        <dbReference type="Pfam" id="PF01471"/>
    </source>
</evidence>
<reference evidence="2" key="1">
    <citation type="journal article" date="2021" name="Proc. Natl. Acad. Sci. U.S.A.">
        <title>A Catalog of Tens of Thousands of Viruses from Human Metagenomes Reveals Hidden Associations with Chronic Diseases.</title>
        <authorList>
            <person name="Tisza M.J."/>
            <person name="Buck C.B."/>
        </authorList>
    </citation>
    <scope>NUCLEOTIDE SEQUENCE</scope>
    <source>
        <strain evidence="2">Ctg6c78</strain>
    </source>
</reference>
<dbReference type="Pfam" id="PF01471">
    <property type="entry name" value="PG_binding_1"/>
    <property type="match status" value="1"/>
</dbReference>
<accession>A0A8S5URK7</accession>
<dbReference type="InterPro" id="IPR036365">
    <property type="entry name" value="PGBD-like_sf"/>
</dbReference>
<proteinExistence type="predicted"/>
<feature type="domain" description="Peptidoglycan binding-like" evidence="1">
    <location>
        <begin position="238"/>
        <end position="291"/>
    </location>
</feature>
<evidence type="ECO:0000313" key="2">
    <source>
        <dbReference type="EMBL" id="DAF97042.1"/>
    </source>
</evidence>
<dbReference type="EMBL" id="BK016125">
    <property type="protein sequence ID" value="DAF97042.1"/>
    <property type="molecule type" value="Genomic_DNA"/>
</dbReference>
<dbReference type="InterPro" id="IPR002477">
    <property type="entry name" value="Peptidoglycan-bd-like"/>
</dbReference>
<name>A0A8S5URK7_9CAUD</name>
<dbReference type="InterPro" id="IPR036366">
    <property type="entry name" value="PGBDSf"/>
</dbReference>
<dbReference type="Gene3D" id="1.10.101.10">
    <property type="entry name" value="PGBD-like superfamily/PGBD"/>
    <property type="match status" value="1"/>
</dbReference>
<protein>
    <submittedName>
        <fullName evidence="2">PlyB like endolysin</fullName>
    </submittedName>
</protein>
<organism evidence="2">
    <name type="scientific">Siphoviridae sp. ctg6c78</name>
    <dbReference type="NCBI Taxonomy" id="2825603"/>
    <lineage>
        <taxon>Viruses</taxon>
        <taxon>Duplodnaviria</taxon>
        <taxon>Heunggongvirae</taxon>
        <taxon>Uroviricota</taxon>
        <taxon>Caudoviricetes</taxon>
    </lineage>
</organism>